<evidence type="ECO:0000256" key="1">
    <source>
        <dbReference type="SAM" id="MobiDB-lite"/>
    </source>
</evidence>
<dbReference type="EMBL" id="JASNQZ010000015">
    <property type="protein sequence ID" value="KAL0947062.1"/>
    <property type="molecule type" value="Genomic_DNA"/>
</dbReference>
<feature type="compositionally biased region" description="Basic and acidic residues" evidence="1">
    <location>
        <begin position="1"/>
        <end position="10"/>
    </location>
</feature>
<comment type="caution">
    <text evidence="2">The sequence shown here is derived from an EMBL/GenBank/DDBJ whole genome shotgun (WGS) entry which is preliminary data.</text>
</comment>
<protein>
    <submittedName>
        <fullName evidence="2">Uncharacterized protein</fullName>
    </submittedName>
</protein>
<feature type="compositionally biased region" description="Basic and acidic residues" evidence="1">
    <location>
        <begin position="25"/>
        <end position="37"/>
    </location>
</feature>
<reference evidence="3" key="1">
    <citation type="submission" date="2024-06" db="EMBL/GenBank/DDBJ databases">
        <title>Multi-omics analyses provide insights into the biosynthesis of the anticancer antibiotic pleurotin in Hohenbuehelia grisea.</title>
        <authorList>
            <person name="Weaver J.A."/>
            <person name="Alberti F."/>
        </authorList>
    </citation>
    <scope>NUCLEOTIDE SEQUENCE [LARGE SCALE GENOMIC DNA]</scope>
    <source>
        <strain evidence="3">T-177</strain>
    </source>
</reference>
<gene>
    <name evidence="2" type="ORF">HGRIS_013203</name>
</gene>
<organism evidence="2 3">
    <name type="scientific">Hohenbuehelia grisea</name>
    <dbReference type="NCBI Taxonomy" id="104357"/>
    <lineage>
        <taxon>Eukaryota</taxon>
        <taxon>Fungi</taxon>
        <taxon>Dikarya</taxon>
        <taxon>Basidiomycota</taxon>
        <taxon>Agaricomycotina</taxon>
        <taxon>Agaricomycetes</taxon>
        <taxon>Agaricomycetidae</taxon>
        <taxon>Agaricales</taxon>
        <taxon>Pleurotineae</taxon>
        <taxon>Pleurotaceae</taxon>
        <taxon>Hohenbuehelia</taxon>
    </lineage>
</organism>
<accession>A0ABR3IUS5</accession>
<proteinExistence type="predicted"/>
<keyword evidence="3" id="KW-1185">Reference proteome</keyword>
<sequence>MMQMEIDDHTTSAFPGMVRTCSKRGRSESPHSDLGDRKRLKHLVTDDLLQPPLTASSATSSRFSSEDWVKQADGLRLDSPMSGFQDYGSEHGAPSDDMEMDDDIQAVQRSPSLPPSMGRRAQAQATIDGPHPLREGHVPHTSSLWHTAGALSTEATLMPRDFAVHASAGHSNVDSGVEVSMDDLGNKRKPKFTMGPRADCEKCRMGVKGHWMHFD</sequence>
<feature type="compositionally biased region" description="Low complexity" evidence="1">
    <location>
        <begin position="54"/>
        <end position="63"/>
    </location>
</feature>
<feature type="region of interest" description="Disordered" evidence="1">
    <location>
        <begin position="1"/>
        <end position="67"/>
    </location>
</feature>
<name>A0ABR3IUS5_9AGAR</name>
<feature type="region of interest" description="Disordered" evidence="1">
    <location>
        <begin position="79"/>
        <end position="98"/>
    </location>
</feature>
<evidence type="ECO:0000313" key="3">
    <source>
        <dbReference type="Proteomes" id="UP001556367"/>
    </source>
</evidence>
<evidence type="ECO:0000313" key="2">
    <source>
        <dbReference type="EMBL" id="KAL0947062.1"/>
    </source>
</evidence>
<dbReference type="Proteomes" id="UP001556367">
    <property type="component" value="Unassembled WGS sequence"/>
</dbReference>